<protein>
    <submittedName>
        <fullName evidence="3">YafY family transcriptional regulator</fullName>
    </submittedName>
</protein>
<reference evidence="4" key="1">
    <citation type="submission" date="2023-07" db="EMBL/GenBank/DDBJ databases">
        <title>Defluviimonas sediminis sp. nov., isolated from mangrove sediment.</title>
        <authorList>
            <person name="Liu L."/>
            <person name="Li J."/>
            <person name="Huang Y."/>
            <person name="Pan J."/>
            <person name="Li M."/>
        </authorList>
    </citation>
    <scope>NUCLEOTIDE SEQUENCE [LARGE SCALE GENOMIC DNA]</scope>
    <source>
        <strain evidence="4">FT324</strain>
    </source>
</reference>
<dbReference type="InterPro" id="IPR036390">
    <property type="entry name" value="WH_DNA-bd_sf"/>
</dbReference>
<evidence type="ECO:0000313" key="4">
    <source>
        <dbReference type="Proteomes" id="UP001205601"/>
    </source>
</evidence>
<dbReference type="Pfam" id="PF08279">
    <property type="entry name" value="HTH_11"/>
    <property type="match status" value="1"/>
</dbReference>
<sequence>MLEIIALLRAHRCALTAEEIAGRLGASRRTIYRDIASLQAMGVPVDGAAGLGYVLRPGFDLPPLNFTSDEIEAIIVGLALLPRTGDRGQVAAAQSVAAKIAAAQPARKRVGLGASPGASGWHGMPPAATEPALLRRAIREERRLAIAYRDADGRVTHRSVLPVALIHYADAVVLAAWCELREDFRHFRLDRIEDCVLPGGGFTGRGAALRAGWAARMPTAPVPA</sequence>
<dbReference type="InterPro" id="IPR026881">
    <property type="entry name" value="WYL_dom"/>
</dbReference>
<keyword evidence="4" id="KW-1185">Reference proteome</keyword>
<feature type="domain" description="WYL" evidence="2">
    <location>
        <begin position="133"/>
        <end position="195"/>
    </location>
</feature>
<evidence type="ECO:0000313" key="3">
    <source>
        <dbReference type="EMBL" id="MCT8329679.1"/>
    </source>
</evidence>
<proteinExistence type="predicted"/>
<dbReference type="PROSITE" id="PS52050">
    <property type="entry name" value="WYL"/>
    <property type="match status" value="1"/>
</dbReference>
<evidence type="ECO:0000259" key="1">
    <source>
        <dbReference type="Pfam" id="PF08279"/>
    </source>
</evidence>
<accession>A0ABT2NLB5</accession>
<dbReference type="SUPFAM" id="SSF46785">
    <property type="entry name" value="Winged helix' DNA-binding domain"/>
    <property type="match status" value="1"/>
</dbReference>
<dbReference type="Proteomes" id="UP001205601">
    <property type="component" value="Unassembled WGS sequence"/>
</dbReference>
<dbReference type="Gene3D" id="1.10.10.10">
    <property type="entry name" value="Winged helix-like DNA-binding domain superfamily/Winged helix DNA-binding domain"/>
    <property type="match status" value="1"/>
</dbReference>
<dbReference type="InterPro" id="IPR051534">
    <property type="entry name" value="CBASS_pafABC_assoc_protein"/>
</dbReference>
<dbReference type="PANTHER" id="PTHR34580">
    <property type="match status" value="1"/>
</dbReference>
<organism evidence="3 4">
    <name type="scientific">Albidovulum sediminis</name>
    <dbReference type="NCBI Taxonomy" id="3066345"/>
    <lineage>
        <taxon>Bacteria</taxon>
        <taxon>Pseudomonadati</taxon>
        <taxon>Pseudomonadota</taxon>
        <taxon>Alphaproteobacteria</taxon>
        <taxon>Rhodobacterales</taxon>
        <taxon>Paracoccaceae</taxon>
        <taxon>Albidovulum</taxon>
    </lineage>
</organism>
<feature type="domain" description="Helix-turn-helix type 11" evidence="1">
    <location>
        <begin position="2"/>
        <end position="53"/>
    </location>
</feature>
<dbReference type="EMBL" id="JAOCQF010000001">
    <property type="protein sequence ID" value="MCT8329679.1"/>
    <property type="molecule type" value="Genomic_DNA"/>
</dbReference>
<dbReference type="Pfam" id="PF13280">
    <property type="entry name" value="WYL"/>
    <property type="match status" value="1"/>
</dbReference>
<dbReference type="PANTHER" id="PTHR34580:SF3">
    <property type="entry name" value="PROTEIN PAFB"/>
    <property type="match status" value="1"/>
</dbReference>
<evidence type="ECO:0000259" key="2">
    <source>
        <dbReference type="Pfam" id="PF13280"/>
    </source>
</evidence>
<comment type="caution">
    <text evidence="3">The sequence shown here is derived from an EMBL/GenBank/DDBJ whole genome shotgun (WGS) entry which is preliminary data.</text>
</comment>
<gene>
    <name evidence="3" type="ORF">N5I32_09165</name>
</gene>
<dbReference type="InterPro" id="IPR036388">
    <property type="entry name" value="WH-like_DNA-bd_sf"/>
</dbReference>
<name>A0ABT2NLB5_9RHOB</name>
<dbReference type="InterPro" id="IPR013196">
    <property type="entry name" value="HTH_11"/>
</dbReference>